<evidence type="ECO:0000256" key="4">
    <source>
        <dbReference type="ARBA" id="ARBA00022475"/>
    </source>
</evidence>
<evidence type="ECO:0000256" key="2">
    <source>
        <dbReference type="ARBA" id="ARBA00009773"/>
    </source>
</evidence>
<keyword evidence="7 8" id="KW-0472">Membrane</keyword>
<feature type="transmembrane region" description="Helical" evidence="8">
    <location>
        <begin position="7"/>
        <end position="27"/>
    </location>
</feature>
<dbReference type="GO" id="GO:0055085">
    <property type="term" value="P:transmembrane transport"/>
    <property type="evidence" value="ECO:0007669"/>
    <property type="project" value="TreeGrafter"/>
</dbReference>
<dbReference type="GO" id="GO:0005886">
    <property type="term" value="C:plasma membrane"/>
    <property type="evidence" value="ECO:0007669"/>
    <property type="project" value="UniProtKB-SubCell"/>
</dbReference>
<keyword evidence="6 8" id="KW-1133">Transmembrane helix</keyword>
<comment type="similarity">
    <text evidence="2">Belongs to the autoinducer-2 exporter (AI-2E) (TC 2.A.86) family.</text>
</comment>
<feature type="transmembrane region" description="Helical" evidence="8">
    <location>
        <begin position="236"/>
        <end position="263"/>
    </location>
</feature>
<evidence type="ECO:0000256" key="1">
    <source>
        <dbReference type="ARBA" id="ARBA00004651"/>
    </source>
</evidence>
<sequence>MNSKEISLGIIKAVAFLITAALTLLFLYKITSVILYCILSIIISLLLRPLVLFLKRKFKFKNTLAVISSLFLAFLVVSGFILLFIPLILSQGENLSLLDIDSLEKNYSLLLENIITFLDAYNINTKQLIQSSKLSSFTTFEFIPNFLNSFLSTLGNFSMGFASVLFITFFILKESDAIYLNFKKLLPENQKEKIVNSIHAINKMLSRYFLGLLLQLSIIMVLYLIVFLIFGVENALIIALLCAIFNIVPYIGPLIASVIAGLLIMISGIGTGADFATETLPTAIYVLIGMSVVQVIDNNLSSPIIFSKSTNSHPLEIFLIILIAGILFGVTGMIIAVPFYTSLKVIGKEFLPENKFIKALTKNL</sequence>
<keyword evidence="4" id="KW-1003">Cell membrane</keyword>
<dbReference type="PANTHER" id="PTHR21716:SF53">
    <property type="entry name" value="PERMEASE PERM-RELATED"/>
    <property type="match status" value="1"/>
</dbReference>
<keyword evidence="10" id="KW-1185">Reference proteome</keyword>
<dbReference type="Proteomes" id="UP000184611">
    <property type="component" value="Unassembled WGS sequence"/>
</dbReference>
<dbReference type="EMBL" id="FRYK01000003">
    <property type="protein sequence ID" value="SHO73642.1"/>
    <property type="molecule type" value="Genomic_DNA"/>
</dbReference>
<evidence type="ECO:0000256" key="6">
    <source>
        <dbReference type="ARBA" id="ARBA00022989"/>
    </source>
</evidence>
<feature type="transmembrane region" description="Helical" evidence="8">
    <location>
        <begin position="150"/>
        <end position="172"/>
    </location>
</feature>
<evidence type="ECO:0000256" key="7">
    <source>
        <dbReference type="ARBA" id="ARBA00023136"/>
    </source>
</evidence>
<gene>
    <name evidence="9" type="ORF">SAMN05443547_2005</name>
</gene>
<evidence type="ECO:0000256" key="8">
    <source>
        <dbReference type="SAM" id="Phobius"/>
    </source>
</evidence>
<keyword evidence="3" id="KW-0813">Transport</keyword>
<feature type="transmembrane region" description="Helical" evidence="8">
    <location>
        <begin position="66"/>
        <end position="89"/>
    </location>
</feature>
<reference evidence="10" key="1">
    <citation type="submission" date="2016-12" db="EMBL/GenBank/DDBJ databases">
        <authorList>
            <person name="Varghese N."/>
            <person name="Submissions S."/>
        </authorList>
    </citation>
    <scope>NUCLEOTIDE SEQUENCE [LARGE SCALE GENOMIC DNA]</scope>
    <source>
        <strain evidence="10">DSM 18830</strain>
    </source>
</reference>
<evidence type="ECO:0000313" key="9">
    <source>
        <dbReference type="EMBL" id="SHO73642.1"/>
    </source>
</evidence>
<keyword evidence="5 8" id="KW-0812">Transmembrane</keyword>
<evidence type="ECO:0000256" key="5">
    <source>
        <dbReference type="ARBA" id="ARBA00022692"/>
    </source>
</evidence>
<dbReference type="PANTHER" id="PTHR21716">
    <property type="entry name" value="TRANSMEMBRANE PROTEIN"/>
    <property type="match status" value="1"/>
</dbReference>
<organism evidence="9 10">
    <name type="scientific">Flavobacterium cucumis</name>
    <dbReference type="NCBI Taxonomy" id="416016"/>
    <lineage>
        <taxon>Bacteria</taxon>
        <taxon>Pseudomonadati</taxon>
        <taxon>Bacteroidota</taxon>
        <taxon>Flavobacteriia</taxon>
        <taxon>Flavobacteriales</taxon>
        <taxon>Flavobacteriaceae</taxon>
        <taxon>Flavobacterium</taxon>
    </lineage>
</organism>
<dbReference type="InterPro" id="IPR002549">
    <property type="entry name" value="AI-2E-like"/>
</dbReference>
<feature type="transmembrane region" description="Helical" evidence="8">
    <location>
        <begin position="317"/>
        <end position="340"/>
    </location>
</feature>
<name>A0A1M7ZXP6_9FLAO</name>
<dbReference type="Pfam" id="PF01594">
    <property type="entry name" value="AI-2E_transport"/>
    <property type="match status" value="1"/>
</dbReference>
<evidence type="ECO:0000256" key="3">
    <source>
        <dbReference type="ARBA" id="ARBA00022448"/>
    </source>
</evidence>
<feature type="transmembrane region" description="Helical" evidence="8">
    <location>
        <begin position="208"/>
        <end position="230"/>
    </location>
</feature>
<evidence type="ECO:0000313" key="10">
    <source>
        <dbReference type="Proteomes" id="UP000184611"/>
    </source>
</evidence>
<dbReference type="RefSeq" id="WP_073583939.1">
    <property type="nucleotide sequence ID" value="NZ_CBCSEA010000005.1"/>
</dbReference>
<accession>A0A1M7ZXP6</accession>
<feature type="transmembrane region" description="Helical" evidence="8">
    <location>
        <begin position="275"/>
        <end position="297"/>
    </location>
</feature>
<feature type="transmembrane region" description="Helical" evidence="8">
    <location>
        <begin position="33"/>
        <end position="54"/>
    </location>
</feature>
<protein>
    <submittedName>
        <fullName evidence="9">Predicted PurR-regulated permease PerM</fullName>
    </submittedName>
</protein>
<dbReference type="AlphaFoldDB" id="A0A1M7ZXP6"/>
<dbReference type="OrthoDB" id="9793390at2"/>
<dbReference type="STRING" id="416016.SAMN05443547_2005"/>
<comment type="subcellular location">
    <subcellularLocation>
        <location evidence="1">Cell membrane</location>
        <topology evidence="1">Multi-pass membrane protein</topology>
    </subcellularLocation>
</comment>
<proteinExistence type="inferred from homology"/>